<evidence type="ECO:0000313" key="1">
    <source>
        <dbReference type="EMBL" id="BDV34647.1"/>
    </source>
</evidence>
<evidence type="ECO:0008006" key="3">
    <source>
        <dbReference type="Google" id="ProtNLM"/>
    </source>
</evidence>
<keyword evidence="2" id="KW-1185">Reference proteome</keyword>
<dbReference type="Pfam" id="PF10604">
    <property type="entry name" value="Polyketide_cyc2"/>
    <property type="match status" value="1"/>
</dbReference>
<dbReference type="RefSeq" id="WP_281927897.1">
    <property type="nucleotide sequence ID" value="NZ_AP027142.1"/>
</dbReference>
<dbReference type="EMBL" id="AP027142">
    <property type="protein sequence ID" value="BDV34647.1"/>
    <property type="molecule type" value="Genomic_DNA"/>
</dbReference>
<evidence type="ECO:0000313" key="2">
    <source>
        <dbReference type="Proteomes" id="UP001317629"/>
    </source>
</evidence>
<dbReference type="Gene3D" id="3.30.530.20">
    <property type="match status" value="1"/>
</dbReference>
<protein>
    <recommendedName>
        <fullName evidence="3">SRPBCC family protein</fullName>
    </recommendedName>
</protein>
<dbReference type="Proteomes" id="UP001317629">
    <property type="component" value="Chromosome"/>
</dbReference>
<dbReference type="SUPFAM" id="SSF55961">
    <property type="entry name" value="Bet v1-like"/>
    <property type="match status" value="1"/>
</dbReference>
<dbReference type="CDD" id="cd07821">
    <property type="entry name" value="PYR_PYL_RCAR_like"/>
    <property type="match status" value="1"/>
</dbReference>
<name>A0ABN6VH24_9HYPH</name>
<dbReference type="InterPro" id="IPR023393">
    <property type="entry name" value="START-like_dom_sf"/>
</dbReference>
<organism evidence="1 2">
    <name type="scientific">Methylocystis iwaonis</name>
    <dbReference type="NCBI Taxonomy" id="2885079"/>
    <lineage>
        <taxon>Bacteria</taxon>
        <taxon>Pseudomonadati</taxon>
        <taxon>Pseudomonadota</taxon>
        <taxon>Alphaproteobacteria</taxon>
        <taxon>Hyphomicrobiales</taxon>
        <taxon>Methylocystaceae</taxon>
        <taxon>Methylocystis</taxon>
    </lineage>
</organism>
<proteinExistence type="predicted"/>
<reference evidence="1 2" key="1">
    <citation type="journal article" date="2023" name="Int. J. Syst. Evol. Microbiol.">
        <title>Methylocystis iwaonis sp. nov., a type II methane-oxidizing bacterium from surface soil of a rice paddy field in Japan, and emended description of the genus Methylocystis (ex Whittenbury et al. 1970) Bowman et al. 1993.</title>
        <authorList>
            <person name="Kaise H."/>
            <person name="Sawadogo J.B."/>
            <person name="Alam M.S."/>
            <person name="Ueno C."/>
            <person name="Dianou D."/>
            <person name="Shinjo R."/>
            <person name="Asakawa S."/>
        </authorList>
    </citation>
    <scope>NUCLEOTIDE SEQUENCE [LARGE SCALE GENOMIC DNA]</scope>
    <source>
        <strain evidence="1 2">SS37A-Re</strain>
    </source>
</reference>
<dbReference type="InterPro" id="IPR019587">
    <property type="entry name" value="Polyketide_cyclase/dehydratase"/>
</dbReference>
<accession>A0ABN6VH24</accession>
<sequence length="149" mass="16512">MKTLKIERDIAADAGAIWALLKDFQHIDAFNPNLSRSSHIGGAPLEGVGAERRCDLADGRNWIEERVIDWRPGESYTVEIYAGTMPIKDVQTTLAVFPNGAGSRAMMQIVYTPKFGPIGRILDALLLRRKMTGLMHKVLEGLAHKSLQI</sequence>
<gene>
    <name evidence="1" type="ORF">SS37A_21760</name>
</gene>